<evidence type="ECO:0000256" key="2">
    <source>
        <dbReference type="ARBA" id="ARBA00022448"/>
    </source>
</evidence>
<dbReference type="GO" id="GO:0070778">
    <property type="term" value="P:L-aspartate transmembrane transport"/>
    <property type="evidence" value="ECO:0007669"/>
    <property type="project" value="TreeGrafter"/>
</dbReference>
<feature type="transmembrane region" description="Helical" evidence="6">
    <location>
        <begin position="42"/>
        <end position="64"/>
    </location>
</feature>
<dbReference type="RefSeq" id="WP_212686952.1">
    <property type="nucleotide sequence ID" value="NZ_JAGSPN010000003.1"/>
</dbReference>
<comment type="caution">
    <text evidence="7">The sequence shown here is derived from an EMBL/GenBank/DDBJ whole genome shotgun (WGS) entry which is preliminary data.</text>
</comment>
<reference evidence="7" key="1">
    <citation type="submission" date="2021-04" db="EMBL/GenBank/DDBJ databases">
        <title>novel species isolated from subtropical streams in China.</title>
        <authorList>
            <person name="Lu H."/>
        </authorList>
    </citation>
    <scope>NUCLEOTIDE SEQUENCE</scope>
    <source>
        <strain evidence="7">LFS511W</strain>
    </source>
</reference>
<dbReference type="PRINTS" id="PR00173">
    <property type="entry name" value="EDTRNSPORT"/>
</dbReference>
<dbReference type="Gene3D" id="1.10.3860.10">
    <property type="entry name" value="Sodium:dicarboxylate symporter"/>
    <property type="match status" value="1"/>
</dbReference>
<sequence length="421" mass="45240">MQNTFPVHARHLHWQVLIAVAMGIVAGHFWPALSTACQPLSIAFIKAIRMLLAPLVFFHIVTGIGSIGQQRDLGSLLLKSLALFYLMTLLALISGWLTGTLTHPGANWHFQPSAHDADIIAGLSTPTGQRSFTAFALHLIPSGFVSAFTGHDLLPVLLLAVLTGVATARTQPDTAVLLPLMEACSQCFFRIFAFLTRFAPLAAFAAISFTVATQGWQIIGRFAYLILSFYLACGMFTVIVAGGLARLHGLRLMAILRYFRDEWLIIIGTSSSEPVLPALLEKLQKLGCKKEVAGLVLPMAYSFNLDGTAIYLTLASMFIAQACDITLSTGQILSLIGIMLVTSKGTAGVSGSGLVTLIATLSIVPDLPLPAVALLVGIDRFMSEARALTSTISNVVLCLVLSMHENACDRDMLARELQPFS</sequence>
<protein>
    <submittedName>
        <fullName evidence="7">Cation:dicarboxylase symporter family transporter</fullName>
    </submittedName>
</protein>
<evidence type="ECO:0000256" key="4">
    <source>
        <dbReference type="ARBA" id="ARBA00022989"/>
    </source>
</evidence>
<dbReference type="PANTHER" id="PTHR42865">
    <property type="entry name" value="PROTON/GLUTAMATE-ASPARTATE SYMPORTER"/>
    <property type="match status" value="1"/>
</dbReference>
<keyword evidence="5 6" id="KW-0472">Membrane</keyword>
<organism evidence="7 8">
    <name type="scientific">Undibacterium luofuense</name>
    <dbReference type="NCBI Taxonomy" id="2828733"/>
    <lineage>
        <taxon>Bacteria</taxon>
        <taxon>Pseudomonadati</taxon>
        <taxon>Pseudomonadota</taxon>
        <taxon>Betaproteobacteria</taxon>
        <taxon>Burkholderiales</taxon>
        <taxon>Oxalobacteraceae</taxon>
        <taxon>Undibacterium</taxon>
    </lineage>
</organism>
<feature type="transmembrane region" description="Helical" evidence="6">
    <location>
        <begin position="144"/>
        <end position="166"/>
    </location>
</feature>
<feature type="transmembrane region" description="Helical" evidence="6">
    <location>
        <begin position="12"/>
        <end position="30"/>
    </location>
</feature>
<dbReference type="AlphaFoldDB" id="A0A941DMS7"/>
<dbReference type="SUPFAM" id="SSF118215">
    <property type="entry name" value="Proton glutamate symport protein"/>
    <property type="match status" value="1"/>
</dbReference>
<keyword evidence="8" id="KW-1185">Reference proteome</keyword>
<dbReference type="GO" id="GO:0015138">
    <property type="term" value="F:fumarate transmembrane transporter activity"/>
    <property type="evidence" value="ECO:0007669"/>
    <property type="project" value="TreeGrafter"/>
</dbReference>
<feature type="transmembrane region" description="Helical" evidence="6">
    <location>
        <begin position="354"/>
        <end position="378"/>
    </location>
</feature>
<feature type="transmembrane region" description="Helical" evidence="6">
    <location>
        <begin position="187"/>
        <end position="210"/>
    </location>
</feature>
<dbReference type="GO" id="GO:0015366">
    <property type="term" value="F:malate:proton symporter activity"/>
    <property type="evidence" value="ECO:0007669"/>
    <property type="project" value="TreeGrafter"/>
</dbReference>
<comment type="subcellular location">
    <subcellularLocation>
        <location evidence="1">Membrane</location>
        <topology evidence="1">Multi-pass membrane protein</topology>
    </subcellularLocation>
</comment>
<keyword evidence="4 6" id="KW-1133">Transmembrane helix</keyword>
<dbReference type="InterPro" id="IPR001991">
    <property type="entry name" value="Na-dicarboxylate_symporter"/>
</dbReference>
<dbReference type="PANTHER" id="PTHR42865:SF1">
    <property type="entry name" value="AEROBIC C4-DICARBOXYLATE TRANSPORT PROTEIN"/>
    <property type="match status" value="1"/>
</dbReference>
<feature type="transmembrane region" description="Helical" evidence="6">
    <location>
        <begin position="76"/>
        <end position="97"/>
    </location>
</feature>
<gene>
    <name evidence="7" type="ORF">KDM89_05565</name>
</gene>
<accession>A0A941DMS7</accession>
<dbReference type="Proteomes" id="UP000680067">
    <property type="component" value="Unassembled WGS sequence"/>
</dbReference>
<dbReference type="InterPro" id="IPR036458">
    <property type="entry name" value="Na:dicarbo_symporter_sf"/>
</dbReference>
<dbReference type="EMBL" id="JAGSPN010000003">
    <property type="protein sequence ID" value="MBR7781596.1"/>
    <property type="molecule type" value="Genomic_DNA"/>
</dbReference>
<dbReference type="GO" id="GO:0015141">
    <property type="term" value="F:succinate transmembrane transporter activity"/>
    <property type="evidence" value="ECO:0007669"/>
    <property type="project" value="TreeGrafter"/>
</dbReference>
<feature type="transmembrane region" description="Helical" evidence="6">
    <location>
        <begin position="222"/>
        <end position="247"/>
    </location>
</feature>
<keyword evidence="3 6" id="KW-0812">Transmembrane</keyword>
<feature type="transmembrane region" description="Helical" evidence="6">
    <location>
        <begin position="318"/>
        <end position="342"/>
    </location>
</feature>
<evidence type="ECO:0000256" key="6">
    <source>
        <dbReference type="SAM" id="Phobius"/>
    </source>
</evidence>
<dbReference type="Pfam" id="PF00375">
    <property type="entry name" value="SDF"/>
    <property type="match status" value="1"/>
</dbReference>
<dbReference type="GO" id="GO:0005886">
    <property type="term" value="C:plasma membrane"/>
    <property type="evidence" value="ECO:0007669"/>
    <property type="project" value="TreeGrafter"/>
</dbReference>
<evidence type="ECO:0000256" key="1">
    <source>
        <dbReference type="ARBA" id="ARBA00004141"/>
    </source>
</evidence>
<keyword evidence="2" id="KW-0813">Transport</keyword>
<name>A0A941DMS7_9BURK</name>
<evidence type="ECO:0000313" key="7">
    <source>
        <dbReference type="EMBL" id="MBR7781596.1"/>
    </source>
</evidence>
<evidence type="ECO:0000256" key="3">
    <source>
        <dbReference type="ARBA" id="ARBA00022692"/>
    </source>
</evidence>
<evidence type="ECO:0000313" key="8">
    <source>
        <dbReference type="Proteomes" id="UP000680067"/>
    </source>
</evidence>
<evidence type="ECO:0000256" key="5">
    <source>
        <dbReference type="ARBA" id="ARBA00023136"/>
    </source>
</evidence>
<proteinExistence type="predicted"/>